<keyword evidence="2 5" id="KW-0812">Transmembrane</keyword>
<feature type="transmembrane region" description="Helical" evidence="5">
    <location>
        <begin position="54"/>
        <end position="73"/>
    </location>
</feature>
<dbReference type="InterPro" id="IPR022764">
    <property type="entry name" value="Peptidase_S54_rhomboid_dom"/>
</dbReference>
<feature type="transmembrane region" description="Helical" evidence="5">
    <location>
        <begin position="80"/>
        <end position="100"/>
    </location>
</feature>
<evidence type="ECO:0000313" key="8">
    <source>
        <dbReference type="Proteomes" id="UP000235916"/>
    </source>
</evidence>
<evidence type="ECO:0000256" key="4">
    <source>
        <dbReference type="ARBA" id="ARBA00023136"/>
    </source>
</evidence>
<dbReference type="GO" id="GO:0016020">
    <property type="term" value="C:membrane"/>
    <property type="evidence" value="ECO:0007669"/>
    <property type="project" value="UniProtKB-SubCell"/>
</dbReference>
<proteinExistence type="predicted"/>
<dbReference type="InterPro" id="IPR035952">
    <property type="entry name" value="Rhomboid-like_sf"/>
</dbReference>
<evidence type="ECO:0000256" key="3">
    <source>
        <dbReference type="ARBA" id="ARBA00022989"/>
    </source>
</evidence>
<dbReference type="Proteomes" id="UP000235916">
    <property type="component" value="Unassembled WGS sequence"/>
</dbReference>
<keyword evidence="4 5" id="KW-0472">Membrane</keyword>
<evidence type="ECO:0000313" key="7">
    <source>
        <dbReference type="EMBL" id="PND38464.1"/>
    </source>
</evidence>
<dbReference type="RefSeq" id="WP_102768383.1">
    <property type="nucleotide sequence ID" value="NZ_POSP01000003.1"/>
</dbReference>
<gene>
    <name evidence="7" type="ORF">C1O66_13660</name>
</gene>
<dbReference type="AlphaFoldDB" id="A0A2N8KYD6"/>
<evidence type="ECO:0000256" key="2">
    <source>
        <dbReference type="ARBA" id="ARBA00022692"/>
    </source>
</evidence>
<feature type="transmembrane region" description="Helical" evidence="5">
    <location>
        <begin position="171"/>
        <end position="191"/>
    </location>
</feature>
<reference evidence="7 8" key="1">
    <citation type="submission" date="2018-01" db="EMBL/GenBank/DDBJ databases">
        <title>Draft genome sequence of Paucibacter aquatile CR182 isolated from freshwater of the Nakdong River.</title>
        <authorList>
            <person name="Choi A."/>
            <person name="Chung E.J."/>
        </authorList>
    </citation>
    <scope>NUCLEOTIDE SEQUENCE [LARGE SCALE GENOMIC DNA]</scope>
    <source>
        <strain evidence="7 8">CR182</strain>
    </source>
</reference>
<dbReference type="EMBL" id="POSP01000003">
    <property type="protein sequence ID" value="PND38464.1"/>
    <property type="molecule type" value="Genomic_DNA"/>
</dbReference>
<evidence type="ECO:0000259" key="6">
    <source>
        <dbReference type="Pfam" id="PF01694"/>
    </source>
</evidence>
<name>A0A2N8KYD6_9BURK</name>
<dbReference type="SUPFAM" id="SSF144091">
    <property type="entry name" value="Rhomboid-like"/>
    <property type="match status" value="1"/>
</dbReference>
<keyword evidence="8" id="KW-1185">Reference proteome</keyword>
<keyword evidence="3 5" id="KW-1133">Transmembrane helix</keyword>
<evidence type="ECO:0000256" key="5">
    <source>
        <dbReference type="SAM" id="Phobius"/>
    </source>
</evidence>
<sequence>MAFAQARAWLGLCALLAAGGLLAGALPSAALDWQPSLAASEPWRAWSAAWVHWSLMHLGANLAGCAVLGALGLNARLGPSWALAWFAAWPLTQWGLLLLPTSAGPLLHFGGLSGVLHAGVAVATVALLQRPGRDRHIGLAIAAGLIAKLWLEQAWTGPAMREVAGWDIAVVPFSHFSGAVAGGLCGLVAGWRSRGEQVNK</sequence>
<dbReference type="Pfam" id="PF01694">
    <property type="entry name" value="Rhomboid"/>
    <property type="match status" value="1"/>
</dbReference>
<feature type="domain" description="Peptidase S54 rhomboid" evidence="6">
    <location>
        <begin position="40"/>
        <end position="189"/>
    </location>
</feature>
<dbReference type="GO" id="GO:0004252">
    <property type="term" value="F:serine-type endopeptidase activity"/>
    <property type="evidence" value="ECO:0007669"/>
    <property type="project" value="InterPro"/>
</dbReference>
<feature type="transmembrane region" description="Helical" evidence="5">
    <location>
        <begin position="106"/>
        <end position="128"/>
    </location>
</feature>
<comment type="subcellular location">
    <subcellularLocation>
        <location evidence="1">Membrane</location>
        <topology evidence="1">Multi-pass membrane protein</topology>
    </subcellularLocation>
</comment>
<organism evidence="7 8">
    <name type="scientific">Kinneretia aquatilis</name>
    <dbReference type="NCBI Taxonomy" id="2070761"/>
    <lineage>
        <taxon>Bacteria</taxon>
        <taxon>Pseudomonadati</taxon>
        <taxon>Pseudomonadota</taxon>
        <taxon>Betaproteobacteria</taxon>
        <taxon>Burkholderiales</taxon>
        <taxon>Sphaerotilaceae</taxon>
        <taxon>Roseateles</taxon>
    </lineage>
</organism>
<feature type="transmembrane region" description="Helical" evidence="5">
    <location>
        <begin position="135"/>
        <end position="151"/>
    </location>
</feature>
<evidence type="ECO:0000256" key="1">
    <source>
        <dbReference type="ARBA" id="ARBA00004141"/>
    </source>
</evidence>
<comment type="caution">
    <text evidence="7">The sequence shown here is derived from an EMBL/GenBank/DDBJ whole genome shotgun (WGS) entry which is preliminary data.</text>
</comment>
<accession>A0A2N8KYD6</accession>
<dbReference type="Gene3D" id="1.20.1540.10">
    <property type="entry name" value="Rhomboid-like"/>
    <property type="match status" value="1"/>
</dbReference>
<protein>
    <recommendedName>
        <fullName evidence="6">Peptidase S54 rhomboid domain-containing protein</fullName>
    </recommendedName>
</protein>